<accession>A0A1H4FVJ1</accession>
<evidence type="ECO:0000313" key="1">
    <source>
        <dbReference type="EMBL" id="SEB01336.1"/>
    </source>
</evidence>
<reference evidence="2" key="1">
    <citation type="submission" date="2016-10" db="EMBL/GenBank/DDBJ databases">
        <authorList>
            <person name="Varghese N."/>
            <person name="Submissions S."/>
        </authorList>
    </citation>
    <scope>NUCLEOTIDE SEQUENCE [LARGE SCALE GENOMIC DNA]</scope>
    <source>
        <strain evidence="2">DSM 22376</strain>
    </source>
</reference>
<keyword evidence="2" id="KW-1185">Reference proteome</keyword>
<organism evidence="1 2">
    <name type="scientific">Flavobacterium gillisiae</name>
    <dbReference type="NCBI Taxonomy" id="150146"/>
    <lineage>
        <taxon>Bacteria</taxon>
        <taxon>Pseudomonadati</taxon>
        <taxon>Bacteroidota</taxon>
        <taxon>Flavobacteriia</taxon>
        <taxon>Flavobacteriales</taxon>
        <taxon>Flavobacteriaceae</taxon>
        <taxon>Flavobacterium</taxon>
    </lineage>
</organism>
<dbReference type="Proteomes" id="UP000198951">
    <property type="component" value="Unassembled WGS sequence"/>
</dbReference>
<sequence length="134" mass="14969">MKSIKKGNIVKFHTPLPNENPNQLYVVLQVIEDDERPRADIQALNTGLSFPPVNTVRFDDLQEVEVNTNELIGHKVTINKSDYSQVEGRVIKVSEQKIEVNLSNGVHGVETNVWLTIVDNDGVEHVGTLFVIPA</sequence>
<dbReference type="STRING" id="150146.SAMN05443667_11548"/>
<name>A0A1H4FVJ1_9FLAO</name>
<proteinExistence type="predicted"/>
<dbReference type="AlphaFoldDB" id="A0A1H4FVJ1"/>
<gene>
    <name evidence="1" type="ORF">SAMN05443667_11548</name>
</gene>
<dbReference type="EMBL" id="FNRD01000015">
    <property type="protein sequence ID" value="SEB01336.1"/>
    <property type="molecule type" value="Genomic_DNA"/>
</dbReference>
<dbReference type="OrthoDB" id="709503at2"/>
<evidence type="ECO:0000313" key="2">
    <source>
        <dbReference type="Proteomes" id="UP000198951"/>
    </source>
</evidence>
<dbReference type="RefSeq" id="WP_091093181.1">
    <property type="nucleotide sequence ID" value="NZ_FNRD01000015.1"/>
</dbReference>
<protein>
    <submittedName>
        <fullName evidence="1">Uncharacterized protein</fullName>
    </submittedName>
</protein>